<dbReference type="PANTHER" id="PTHR46268">
    <property type="entry name" value="STRESS RESPONSE PROTEIN NHAX"/>
    <property type="match status" value="1"/>
</dbReference>
<dbReference type="PRINTS" id="PR01438">
    <property type="entry name" value="UNVRSLSTRESS"/>
</dbReference>
<proteinExistence type="inferred from homology"/>
<evidence type="ECO:0000256" key="1">
    <source>
        <dbReference type="ARBA" id="ARBA00008791"/>
    </source>
</evidence>
<sequence>MRLDDVLAGYVPGPRGRDGLALAVLLAEQAHARLTVATVQPPARSTPGPARAEESAWRAYLREQADATLAQARELVTELRGGLEGGLGGGPSGGPEGEPGGGPGGEPEGAPDSRPGDGPSDGPGGDPRDRPGSDPGGDPRGGPGTNPGGRLEGAPRGGPGGQPGGGLKGGPGGEPGGGGAEYVAHTHRGSGRGLVELARRRGADVVVIGSASGSGRGRISVGSTADQLLHSSSVPVLLAPRGYGDQPPAAFDRLTVAYRRGPGCDAAVKDAAGTAAALGVPLRLVTLVISSGRRARIEEEMLVRLRDQAAADLHAAARGRPTGRAVEVEVLEGRNVAQALGTTSWLPGEMIICASSDTGPLRRVFLGDTSMKIVRASTCPVMILTREP</sequence>
<evidence type="ECO:0000256" key="2">
    <source>
        <dbReference type="SAM" id="MobiDB-lite"/>
    </source>
</evidence>
<name>A0ABP5P636_9ACTN</name>
<feature type="domain" description="UspA" evidence="3">
    <location>
        <begin position="179"/>
        <end position="239"/>
    </location>
</feature>
<dbReference type="PANTHER" id="PTHR46268:SF15">
    <property type="entry name" value="UNIVERSAL STRESS PROTEIN HP_0031"/>
    <property type="match status" value="1"/>
</dbReference>
<evidence type="ECO:0000313" key="4">
    <source>
        <dbReference type="EMBL" id="GAA2207217.1"/>
    </source>
</evidence>
<comment type="caution">
    <text evidence="4">The sequence shown here is derived from an EMBL/GenBank/DDBJ whole genome shotgun (WGS) entry which is preliminary data.</text>
</comment>
<dbReference type="SUPFAM" id="SSF52402">
    <property type="entry name" value="Adenine nucleotide alpha hydrolases-like"/>
    <property type="match status" value="2"/>
</dbReference>
<feature type="domain" description="UspA" evidence="3">
    <location>
        <begin position="251"/>
        <end position="383"/>
    </location>
</feature>
<keyword evidence="5" id="KW-1185">Reference proteome</keyword>
<reference evidence="5" key="1">
    <citation type="journal article" date="2019" name="Int. J. Syst. Evol. Microbiol.">
        <title>The Global Catalogue of Microorganisms (GCM) 10K type strain sequencing project: providing services to taxonomists for standard genome sequencing and annotation.</title>
        <authorList>
            <consortium name="The Broad Institute Genomics Platform"/>
            <consortium name="The Broad Institute Genome Sequencing Center for Infectious Disease"/>
            <person name="Wu L."/>
            <person name="Ma J."/>
        </authorList>
    </citation>
    <scope>NUCLEOTIDE SEQUENCE [LARGE SCALE GENOMIC DNA]</scope>
    <source>
        <strain evidence="5">JCM 16114</strain>
    </source>
</reference>
<dbReference type="InterPro" id="IPR006015">
    <property type="entry name" value="Universal_stress_UspA"/>
</dbReference>
<evidence type="ECO:0000313" key="5">
    <source>
        <dbReference type="Proteomes" id="UP001499843"/>
    </source>
</evidence>
<dbReference type="EMBL" id="BAAAQX010000005">
    <property type="protein sequence ID" value="GAA2207217.1"/>
    <property type="molecule type" value="Genomic_DNA"/>
</dbReference>
<feature type="region of interest" description="Disordered" evidence="2">
    <location>
        <begin position="81"/>
        <end position="182"/>
    </location>
</feature>
<gene>
    <name evidence="4" type="ORF">GCM10009850_026750</name>
</gene>
<accession>A0ABP5P636</accession>
<dbReference type="Pfam" id="PF00582">
    <property type="entry name" value="Usp"/>
    <property type="match status" value="2"/>
</dbReference>
<feature type="compositionally biased region" description="Gly residues" evidence="2">
    <location>
        <begin position="82"/>
        <end position="107"/>
    </location>
</feature>
<dbReference type="RefSeq" id="WP_344474154.1">
    <property type="nucleotide sequence ID" value="NZ_BAAAQX010000005.1"/>
</dbReference>
<feature type="compositionally biased region" description="Gly residues" evidence="2">
    <location>
        <begin position="134"/>
        <end position="180"/>
    </location>
</feature>
<organism evidence="4 5">
    <name type="scientific">Nonomuraea monospora</name>
    <dbReference type="NCBI Taxonomy" id="568818"/>
    <lineage>
        <taxon>Bacteria</taxon>
        <taxon>Bacillati</taxon>
        <taxon>Actinomycetota</taxon>
        <taxon>Actinomycetes</taxon>
        <taxon>Streptosporangiales</taxon>
        <taxon>Streptosporangiaceae</taxon>
        <taxon>Nonomuraea</taxon>
    </lineage>
</organism>
<comment type="similarity">
    <text evidence="1">Belongs to the universal stress protein A family.</text>
</comment>
<dbReference type="InterPro" id="IPR006016">
    <property type="entry name" value="UspA"/>
</dbReference>
<dbReference type="Gene3D" id="3.40.50.12370">
    <property type="match status" value="1"/>
</dbReference>
<protein>
    <recommendedName>
        <fullName evidence="3">UspA domain-containing protein</fullName>
    </recommendedName>
</protein>
<dbReference type="Proteomes" id="UP001499843">
    <property type="component" value="Unassembled WGS sequence"/>
</dbReference>
<evidence type="ECO:0000259" key="3">
    <source>
        <dbReference type="Pfam" id="PF00582"/>
    </source>
</evidence>